<gene>
    <name evidence="2" type="ORF">B296_00014441</name>
</gene>
<name>A0A426Z5K0_ENSVE</name>
<comment type="caution">
    <text evidence="2">The sequence shown here is derived from an EMBL/GenBank/DDBJ whole genome shotgun (WGS) entry which is preliminary data.</text>
</comment>
<organism evidence="2 3">
    <name type="scientific">Ensete ventricosum</name>
    <name type="common">Abyssinian banana</name>
    <name type="synonym">Musa ensete</name>
    <dbReference type="NCBI Taxonomy" id="4639"/>
    <lineage>
        <taxon>Eukaryota</taxon>
        <taxon>Viridiplantae</taxon>
        <taxon>Streptophyta</taxon>
        <taxon>Embryophyta</taxon>
        <taxon>Tracheophyta</taxon>
        <taxon>Spermatophyta</taxon>
        <taxon>Magnoliopsida</taxon>
        <taxon>Liliopsida</taxon>
        <taxon>Zingiberales</taxon>
        <taxon>Musaceae</taxon>
        <taxon>Ensete</taxon>
    </lineage>
</organism>
<feature type="coiled-coil region" evidence="1">
    <location>
        <begin position="112"/>
        <end position="139"/>
    </location>
</feature>
<evidence type="ECO:0000256" key="1">
    <source>
        <dbReference type="SAM" id="Coils"/>
    </source>
</evidence>
<sequence length="140" mass="15470">MKRTSLLQVGGVIPEMTPSTAGVHLFVDATIRYCFWLKPRMRERTGVGADTHKLFRNQRNVSSANIVNLHFSTVLADWVHDTGRVIGILSERNVTLRAEVLKLKSSVGLEVVTTAEKRATDLEAKVDQLKAALGSVEQEA</sequence>
<accession>A0A426Z5K0</accession>
<protein>
    <submittedName>
        <fullName evidence="2">Uncharacterized protein</fullName>
    </submittedName>
</protein>
<dbReference type="EMBL" id="AMZH03008321">
    <property type="protein sequence ID" value="RRT59203.1"/>
    <property type="molecule type" value="Genomic_DNA"/>
</dbReference>
<dbReference type="AlphaFoldDB" id="A0A426Z5K0"/>
<evidence type="ECO:0000313" key="2">
    <source>
        <dbReference type="EMBL" id="RRT59203.1"/>
    </source>
</evidence>
<proteinExistence type="predicted"/>
<reference evidence="2 3" key="1">
    <citation type="journal article" date="2014" name="Agronomy (Basel)">
        <title>A Draft Genome Sequence for Ensete ventricosum, the Drought-Tolerant Tree Against Hunger.</title>
        <authorList>
            <person name="Harrison J."/>
            <person name="Moore K.A."/>
            <person name="Paszkiewicz K."/>
            <person name="Jones T."/>
            <person name="Grant M."/>
            <person name="Ambacheew D."/>
            <person name="Muzemil S."/>
            <person name="Studholme D.J."/>
        </authorList>
    </citation>
    <scope>NUCLEOTIDE SEQUENCE [LARGE SCALE GENOMIC DNA]</scope>
</reference>
<dbReference type="Proteomes" id="UP000287651">
    <property type="component" value="Unassembled WGS sequence"/>
</dbReference>
<evidence type="ECO:0000313" key="3">
    <source>
        <dbReference type="Proteomes" id="UP000287651"/>
    </source>
</evidence>
<keyword evidence="1" id="KW-0175">Coiled coil</keyword>